<keyword evidence="2" id="KW-0732">Signal</keyword>
<feature type="signal peptide" evidence="2">
    <location>
        <begin position="1"/>
        <end position="24"/>
    </location>
</feature>
<sequence length="96" mass="10354">MMIRFVVAAGALALVGSLAIPAAAQETFHGYDCTDDCSGHEAGYSWAARNDISDERDCNGDSQSFNEGCQAYVEEQANNAGRNQPDDENEDEDSDE</sequence>
<feature type="region of interest" description="Disordered" evidence="1">
    <location>
        <begin position="73"/>
        <end position="96"/>
    </location>
</feature>
<reference evidence="4" key="1">
    <citation type="submission" date="2014-08" db="EMBL/GenBank/DDBJ databases">
        <authorList>
            <person name="Moulin L."/>
        </authorList>
    </citation>
    <scope>NUCLEOTIDE SEQUENCE [LARGE SCALE GENOMIC DNA]</scope>
</reference>
<keyword evidence="4" id="KW-1185">Reference proteome</keyword>
<dbReference type="EMBL" id="CCMZ01000020">
    <property type="protein sequence ID" value="CDX18461.1"/>
    <property type="molecule type" value="Genomic_DNA"/>
</dbReference>
<evidence type="ECO:0000313" key="3">
    <source>
        <dbReference type="EMBL" id="CDX18461.1"/>
    </source>
</evidence>
<evidence type="ECO:0000256" key="2">
    <source>
        <dbReference type="SAM" id="SignalP"/>
    </source>
</evidence>
<evidence type="ECO:0000256" key="1">
    <source>
        <dbReference type="SAM" id="MobiDB-lite"/>
    </source>
</evidence>
<accession>A0A090FHI7</accession>
<organism evidence="3 4">
    <name type="scientific">Mesorhizobium plurifarium</name>
    <dbReference type="NCBI Taxonomy" id="69974"/>
    <lineage>
        <taxon>Bacteria</taxon>
        <taxon>Pseudomonadati</taxon>
        <taxon>Pseudomonadota</taxon>
        <taxon>Alphaproteobacteria</taxon>
        <taxon>Hyphomicrobiales</taxon>
        <taxon>Phyllobacteriaceae</taxon>
        <taxon>Mesorhizobium</taxon>
    </lineage>
</organism>
<gene>
    <name evidence="3" type="ORF">MPL3356_270121</name>
</gene>
<dbReference type="Proteomes" id="UP000045285">
    <property type="component" value="Unassembled WGS sequence"/>
</dbReference>
<dbReference type="AlphaFoldDB" id="A0A090FHI7"/>
<feature type="compositionally biased region" description="Acidic residues" evidence="1">
    <location>
        <begin position="86"/>
        <end position="96"/>
    </location>
</feature>
<evidence type="ECO:0000313" key="4">
    <source>
        <dbReference type="Proteomes" id="UP000045285"/>
    </source>
</evidence>
<feature type="chain" id="PRO_5001855934" description="DUF3551 domain-containing protein" evidence="2">
    <location>
        <begin position="25"/>
        <end position="96"/>
    </location>
</feature>
<proteinExistence type="predicted"/>
<protein>
    <recommendedName>
        <fullName evidence="5">DUF3551 domain-containing protein</fullName>
    </recommendedName>
</protein>
<evidence type="ECO:0008006" key="5">
    <source>
        <dbReference type="Google" id="ProtNLM"/>
    </source>
</evidence>
<name>A0A090FHI7_MESPL</name>